<dbReference type="EMBL" id="CM039438">
    <property type="protein sequence ID" value="KAI4301203.1"/>
    <property type="molecule type" value="Genomic_DNA"/>
</dbReference>
<name>A0ACB9KVD8_BAUVA</name>
<evidence type="ECO:0000313" key="1">
    <source>
        <dbReference type="EMBL" id="KAI4301203.1"/>
    </source>
</evidence>
<comment type="caution">
    <text evidence="1">The sequence shown here is derived from an EMBL/GenBank/DDBJ whole genome shotgun (WGS) entry which is preliminary data.</text>
</comment>
<dbReference type="Proteomes" id="UP000828941">
    <property type="component" value="Chromosome 13"/>
</dbReference>
<protein>
    <submittedName>
        <fullName evidence="1">Uncharacterized protein</fullName>
    </submittedName>
</protein>
<reference evidence="1 2" key="1">
    <citation type="journal article" date="2022" name="DNA Res.">
        <title>Chromosomal-level genome assembly of the orchid tree Bauhinia variegata (Leguminosae; Cercidoideae) supports the allotetraploid origin hypothesis of Bauhinia.</title>
        <authorList>
            <person name="Zhong Y."/>
            <person name="Chen Y."/>
            <person name="Zheng D."/>
            <person name="Pang J."/>
            <person name="Liu Y."/>
            <person name="Luo S."/>
            <person name="Meng S."/>
            <person name="Qian L."/>
            <person name="Wei D."/>
            <person name="Dai S."/>
            <person name="Zhou R."/>
        </authorList>
    </citation>
    <scope>NUCLEOTIDE SEQUENCE [LARGE SCALE GENOMIC DNA]</scope>
    <source>
        <strain evidence="1">BV-YZ2020</strain>
    </source>
</reference>
<accession>A0ACB9KVD8</accession>
<proteinExistence type="predicted"/>
<keyword evidence="2" id="KW-1185">Reference proteome</keyword>
<organism evidence="1 2">
    <name type="scientific">Bauhinia variegata</name>
    <name type="common">Purple orchid tree</name>
    <name type="synonym">Phanera variegata</name>
    <dbReference type="NCBI Taxonomy" id="167791"/>
    <lineage>
        <taxon>Eukaryota</taxon>
        <taxon>Viridiplantae</taxon>
        <taxon>Streptophyta</taxon>
        <taxon>Embryophyta</taxon>
        <taxon>Tracheophyta</taxon>
        <taxon>Spermatophyta</taxon>
        <taxon>Magnoliopsida</taxon>
        <taxon>eudicotyledons</taxon>
        <taxon>Gunneridae</taxon>
        <taxon>Pentapetalae</taxon>
        <taxon>rosids</taxon>
        <taxon>fabids</taxon>
        <taxon>Fabales</taxon>
        <taxon>Fabaceae</taxon>
        <taxon>Cercidoideae</taxon>
        <taxon>Cercideae</taxon>
        <taxon>Bauhiniinae</taxon>
        <taxon>Bauhinia</taxon>
    </lineage>
</organism>
<gene>
    <name evidence="1" type="ORF">L6164_034504</name>
</gene>
<sequence length="229" mass="25040">MKIPLLGRDGLKEITIGLVAVFDGHGGFESIVLEALKESLLKAIHVIDVNFSQATLQNKNLAGSTATVALMVNGKILVSNVGARRPLFAQKISKPVERRQVHIHSFLVLVISPSLLTKDHHPDRDDENARIDAAGGSIVVWGVPRVNGVLAMSRFIGDVYLKRCGVIAVPEITHWLPLNTTDKFLILSSDVIFESLTKKTSVVWCGISPFVLILGVTSGMCSRHCFRKR</sequence>
<evidence type="ECO:0000313" key="2">
    <source>
        <dbReference type="Proteomes" id="UP000828941"/>
    </source>
</evidence>